<dbReference type="RefSeq" id="WP_258383504.1">
    <property type="nucleotide sequence ID" value="NZ_CP091430.1"/>
</dbReference>
<dbReference type="InterPro" id="IPR051465">
    <property type="entry name" value="Cell_Envelope_Struct_Comp"/>
</dbReference>
<protein>
    <submittedName>
        <fullName evidence="3">S-layer homology domain-containing protein</fullName>
    </submittedName>
</protein>
<evidence type="ECO:0000259" key="2">
    <source>
        <dbReference type="PROSITE" id="PS51272"/>
    </source>
</evidence>
<dbReference type="PANTHER" id="PTHR43308">
    <property type="entry name" value="OUTER MEMBRANE PROTEIN ALPHA-RELATED"/>
    <property type="match status" value="1"/>
</dbReference>
<name>A0ABY5S0P3_9BACL</name>
<sequence>MKNRKGIFSLLAAVTLLLPLIGALAVTIAAPVSAAAHAGQIMTNYETETNNVYPGRATQYTYSLGGVVLQSATLPAAADWVTPSNYYDTGWFRDSWNETYTYSNFGQISQTNDPMSIPPTAAWATISSFQIEGTMTVPIRDTVYHYSVNGTDVLTAVNALLIPPNALWASLASFNDGWTPSKNHTYATYTLQRATPSVQSFTISSNSGHPVYAKNGDEVTVALRTDVPIAVPVLKIGGVEVPVSGSGTNWSASLELTGIVDEGTLPVYATVYTEEGTPGPILSATTDGSFVIYDNTSPVGALSINGGAAAANSANVILDVTTDGTTAQMRFSNDGTVWSGWETVALSKPWTMSVGDGVKTVYLQLRDEAGNVSNMSDSITLDTVPPDAALTINSGAAYATSTDVGLAIGNPDGTAATMQFSNDGLTWSGWEPYHATKAWTLAAGDGTKTVYLQLRDAAGNVAAASDGITLDTTAPSGTLVIDNGALYATSTSVTLTVTSDDSAAEMRFSNDGTSWSRWESNSATKGWTLAAGDGVKMVRLQLRDAAGNISDANDSITLDTTAPSGTLEIDNGALYAKTDNVTLSIGSDDTGAELRFSNDATLWSGWEPYTATKTWTLASGDGTKTVYLQLRDTAGHISAYSSGILLDTTRPVGSIVLNGGELLTTDPAVVIALTADDGAAPASGVVEASISIDGGATWSAWSHAASQLSVTLSGYGNITVLVKVRDAAGNESLPLSDDITLRSIPTVLDGTLNGFEDTPYTFTASDFGYTNDDGSVLDRIVIGTLPGNGRLELNGAAVLAGQSIRLADAGGLAFRPDADWNGITTLSWSAEAAGVASSGSATATIVVAAVNDPPTAEDLSFNTTANNEVNGQLKATDKENAALIYSIVDQPATGKLTLLDSAAGTFSYIPANIGTVTFTYRVSDGTDNSAPATVTIINKQSEQPGQPWQPWLPEQPAGNDNLAAVVGAEKLDHLLQLTQEKTELGNTVTVELKGEQWEHSLGQHDGGKLVIRIRSGPDAGVMQLDASMAKLLAERSLALALELDGRSVTVPAATIVSAAAAVSDPSAVIRIELAAVQQAKADELKGAAERIGAKVTAPSIHVQIYILSNGKHVSQSGINSYVDITYQPEEMAGKHSSTAVLLLPSGELRPLPTLFRTTEGTVVLRIRGLTQGTLALINANVGFKDTDGHWAADAIKRLADRFVVSGVGGGYYEPNRTATRAEFSAILVQALALYDKDSQGARFSDVTEGSWYAEMLGAANQYDLITGYADGTFRPNATITREEAMVILARADSLVGLSTTLTETQVQEALSGYSDAAVVRGWSREAVAQCITQGFMNGIGGELKPGDSVTRAQLALMVEKLLQKAGYI</sequence>
<dbReference type="InterPro" id="IPR013783">
    <property type="entry name" value="Ig-like_fold"/>
</dbReference>
<feature type="chain" id="PRO_5045661472" evidence="1">
    <location>
        <begin position="26"/>
        <end position="1368"/>
    </location>
</feature>
<evidence type="ECO:0000256" key="1">
    <source>
        <dbReference type="SAM" id="SignalP"/>
    </source>
</evidence>
<organism evidence="3 4">
    <name type="scientific">Paenibacillus spongiae</name>
    <dbReference type="NCBI Taxonomy" id="2909671"/>
    <lineage>
        <taxon>Bacteria</taxon>
        <taxon>Bacillati</taxon>
        <taxon>Bacillota</taxon>
        <taxon>Bacilli</taxon>
        <taxon>Bacillales</taxon>
        <taxon>Paenibacillaceae</taxon>
        <taxon>Paenibacillus</taxon>
    </lineage>
</organism>
<evidence type="ECO:0000313" key="4">
    <source>
        <dbReference type="Proteomes" id="UP001057877"/>
    </source>
</evidence>
<keyword evidence="4" id="KW-1185">Reference proteome</keyword>
<feature type="domain" description="SLH" evidence="2">
    <location>
        <begin position="1239"/>
        <end position="1302"/>
    </location>
</feature>
<feature type="domain" description="SLH" evidence="2">
    <location>
        <begin position="1178"/>
        <end position="1238"/>
    </location>
</feature>
<dbReference type="InterPro" id="IPR001119">
    <property type="entry name" value="SLH_dom"/>
</dbReference>
<accession>A0ABY5S0P3</accession>
<dbReference type="PANTHER" id="PTHR43308:SF5">
    <property type="entry name" value="S-LAYER PROTEIN _ PEPTIDOGLYCAN ENDO-BETA-N-ACETYLGLUCOSAMINIDASE"/>
    <property type="match status" value="1"/>
</dbReference>
<gene>
    <name evidence="3" type="ORF">L1F29_18265</name>
</gene>
<keyword evidence="1" id="KW-0732">Signal</keyword>
<dbReference type="Proteomes" id="UP001057877">
    <property type="component" value="Chromosome"/>
</dbReference>
<evidence type="ECO:0000313" key="3">
    <source>
        <dbReference type="EMBL" id="UVI27416.1"/>
    </source>
</evidence>
<dbReference type="Gene3D" id="2.60.40.10">
    <property type="entry name" value="Immunoglobulins"/>
    <property type="match status" value="1"/>
</dbReference>
<reference evidence="3" key="1">
    <citation type="submission" date="2022-01" db="EMBL/GenBank/DDBJ databases">
        <title>Paenibacillus spongiae sp. nov., isolated from marine sponge.</title>
        <authorList>
            <person name="Li Z."/>
            <person name="Zhang M."/>
        </authorList>
    </citation>
    <scope>NUCLEOTIDE SEQUENCE</scope>
    <source>
        <strain evidence="3">PHS-Z3</strain>
    </source>
</reference>
<dbReference type="EMBL" id="CP091430">
    <property type="protein sequence ID" value="UVI27416.1"/>
    <property type="molecule type" value="Genomic_DNA"/>
</dbReference>
<proteinExistence type="predicted"/>
<dbReference type="PROSITE" id="PS51272">
    <property type="entry name" value="SLH"/>
    <property type="match status" value="3"/>
</dbReference>
<dbReference type="Pfam" id="PF17963">
    <property type="entry name" value="Big_9"/>
    <property type="match status" value="1"/>
</dbReference>
<feature type="domain" description="SLH" evidence="2">
    <location>
        <begin position="1310"/>
        <end position="1368"/>
    </location>
</feature>
<feature type="signal peptide" evidence="1">
    <location>
        <begin position="1"/>
        <end position="25"/>
    </location>
</feature>
<dbReference type="Pfam" id="PF00395">
    <property type="entry name" value="SLH"/>
    <property type="match status" value="3"/>
</dbReference>